<dbReference type="Proteomes" id="UP001054945">
    <property type="component" value="Unassembled WGS sequence"/>
</dbReference>
<name>A0AAV4MJV7_CAEEX</name>
<protein>
    <submittedName>
        <fullName evidence="1">Uncharacterized protein</fullName>
    </submittedName>
</protein>
<dbReference type="AlphaFoldDB" id="A0AAV4MJV7"/>
<evidence type="ECO:0000313" key="1">
    <source>
        <dbReference type="EMBL" id="GIX72120.1"/>
    </source>
</evidence>
<sequence length="81" mass="8946">MISSDLCEITYNLCSDAECNAILSPVIEPCVNDYNGLTYVKGSVRANISPDIRQNYVGGTLSEEDFFWEMGLHAFCMGISL</sequence>
<keyword evidence="2" id="KW-1185">Reference proteome</keyword>
<organism evidence="1 2">
    <name type="scientific">Caerostris extrusa</name>
    <name type="common">Bark spider</name>
    <name type="synonym">Caerostris bankana</name>
    <dbReference type="NCBI Taxonomy" id="172846"/>
    <lineage>
        <taxon>Eukaryota</taxon>
        <taxon>Metazoa</taxon>
        <taxon>Ecdysozoa</taxon>
        <taxon>Arthropoda</taxon>
        <taxon>Chelicerata</taxon>
        <taxon>Arachnida</taxon>
        <taxon>Araneae</taxon>
        <taxon>Araneomorphae</taxon>
        <taxon>Entelegynae</taxon>
        <taxon>Araneoidea</taxon>
        <taxon>Araneidae</taxon>
        <taxon>Caerostris</taxon>
    </lineage>
</organism>
<comment type="caution">
    <text evidence="1">The sequence shown here is derived from an EMBL/GenBank/DDBJ whole genome shotgun (WGS) entry which is preliminary data.</text>
</comment>
<reference evidence="1 2" key="1">
    <citation type="submission" date="2021-06" db="EMBL/GenBank/DDBJ databases">
        <title>Caerostris extrusa draft genome.</title>
        <authorList>
            <person name="Kono N."/>
            <person name="Arakawa K."/>
        </authorList>
    </citation>
    <scope>NUCLEOTIDE SEQUENCE [LARGE SCALE GENOMIC DNA]</scope>
</reference>
<gene>
    <name evidence="1" type="ORF">CEXT_785621</name>
</gene>
<proteinExistence type="predicted"/>
<accession>A0AAV4MJV7</accession>
<dbReference type="EMBL" id="BPLR01002280">
    <property type="protein sequence ID" value="GIX72120.1"/>
    <property type="molecule type" value="Genomic_DNA"/>
</dbReference>
<evidence type="ECO:0000313" key="2">
    <source>
        <dbReference type="Proteomes" id="UP001054945"/>
    </source>
</evidence>